<dbReference type="FunFam" id="3.40.50.300:FF:000163">
    <property type="entry name" value="Multidrug resistance-associated protein member 4"/>
    <property type="match status" value="1"/>
</dbReference>
<organism evidence="11">
    <name type="scientific">Spongospora subterranea</name>
    <dbReference type="NCBI Taxonomy" id="70186"/>
    <lineage>
        <taxon>Eukaryota</taxon>
        <taxon>Sar</taxon>
        <taxon>Rhizaria</taxon>
        <taxon>Endomyxa</taxon>
        <taxon>Phytomyxea</taxon>
        <taxon>Plasmodiophorida</taxon>
        <taxon>Plasmodiophoridae</taxon>
        <taxon>Spongospora</taxon>
    </lineage>
</organism>
<dbReference type="InterPro" id="IPR011527">
    <property type="entry name" value="ABC1_TM_dom"/>
</dbReference>
<sequence>MISSTKPANVKLKGAQKFVLDASNFVSRWTMLWVLKLIVKSLMTSPESLVFKLNSYQTAAINFDQLFDAMENGSVSLQKALLRAFGLPYAVLGFWKLIWAGCTWTAAFYLLKAMMEGPSHLLAFLLLGLAAFAAIAIQRLYAGSYTVRCQVRNSLTSVVFKKSLVLGSSHVQVGSIVNMVSTDVEAISDCVSHFHFLWSGCVEVVAVLALAFFLAGWNSAMSVLVVVLTVPLQLYIGYLISKASSTWIKSSGDRLHLMTEILTAVKLIKFYTWEKHFIDKLGDVRQKEADAAARQIWLRAINFGLVMGAPVIATLTCLLTMQLAGVRLDPVVAFTLVSLFNTLRYPLFMMPIAVKSLASSQSAMRSLNNFLRLPEIEDQRQFFDDEANCTLNIKNAALSWGSNDAVNLNSINLTLEKGQVMAIVGDVGTGKSSILAAILGQMNIVSGEIACSKRISYCPQEAWLLNQTVRDNIVFGSEYDAVRYKKVTEVCQLIADFAKFSGGDMMQIAERGANLSGGQKQRVSLARAVYNESNMVLLDDPLSALDQHVGRNVFEQCIKGYMSDRAVVIVTHQLQYLPSCDYVVIMGGDGIKEAGSFTALAQKTGGHLRSLMTSHTDIDLEGLENEGDLEADHIELPPGDGDDRTILAGNGALERVTISSTTEIEMTPQPSFQHESMLEENQRTLKEVSLLNSSHTINAAVLARKAELDHRSQCAPYYAHTLGSNAFSRTLQINEIAHLTRTPKVSASQDNVTPGSKPRNAFAEYIGLGGATLSAWSIIILFFLVHGVRIAGDIWIKVWQGGAGEALNRAFSLGRNWDAAVFCFLGCLFVIGVLMRGHLLARTTERRANQLHDDMASALFKAPMEFYDRTPLGTILQNSSKHQSDADDRLPDAALQLLTYMPLAVGAFAIIIWQSPSPIIVALLLFSSVGACILLTMFPRWAGILAYSQERDSVAKPKLFSHIAASLEGLFSIRAFTAQERFFDELLSHLDEVTIWQTVQQSIRFFVALYIDVICGFAVYCCAVMFVFYPAASNAAMIGLALSSALQLVVFVQWTLRMVEEAKLSVTSVASLRSFGDGSIPAEAQPAMDTEQLDSDWPQSGFVTFKDVVLRYTRYGVAVLKQVNFVVKPREKIGIVGRTGSGKSTLLIALLRIVEPCGGRILIDGVDVARISLRDLRKRIAIIPQEPVVFAGTIRSNLDPYGEFSDDDMWHALSAVELTDHIRLMGSSESGAGLDAVCVENGSNFSLGQRQLFCIARAILTKSKVVVLDEATAAIDASTDAIVQKAFEENFADCTVLTIAHRLNTIIESDKILFMDQGRVAEFDRPSTLLNDENSAFYGLVAQTGPDSARKLTQMAQSKFARQQSEELFDNNDDTAFLDALARPVDPHL</sequence>
<dbReference type="InterPro" id="IPR036640">
    <property type="entry name" value="ABC1_TM_sf"/>
</dbReference>
<feature type="transmembrane region" description="Helical" evidence="8">
    <location>
        <begin position="765"/>
        <end position="785"/>
    </location>
</feature>
<keyword evidence="7 8" id="KW-0472">Membrane</keyword>
<feature type="transmembrane region" description="Helical" evidence="8">
    <location>
        <begin position="919"/>
        <end position="938"/>
    </location>
</feature>
<dbReference type="InterPro" id="IPR050173">
    <property type="entry name" value="ABC_transporter_C-like"/>
</dbReference>
<dbReference type="PANTHER" id="PTHR24223">
    <property type="entry name" value="ATP-BINDING CASSETTE SUB-FAMILY C"/>
    <property type="match status" value="1"/>
</dbReference>
<dbReference type="Gene3D" id="1.20.1560.10">
    <property type="entry name" value="ABC transporter type 1, transmembrane domain"/>
    <property type="match status" value="2"/>
</dbReference>
<dbReference type="CDD" id="cd03244">
    <property type="entry name" value="ABCC_MRP_domain2"/>
    <property type="match status" value="1"/>
</dbReference>
<evidence type="ECO:0000259" key="10">
    <source>
        <dbReference type="PROSITE" id="PS50929"/>
    </source>
</evidence>
<evidence type="ECO:0000256" key="4">
    <source>
        <dbReference type="ARBA" id="ARBA00022741"/>
    </source>
</evidence>
<feature type="transmembrane region" description="Helical" evidence="8">
    <location>
        <begin position="87"/>
        <end position="109"/>
    </location>
</feature>
<dbReference type="PANTHER" id="PTHR24223:SF447">
    <property type="entry name" value="MULTIDRUG RESISTANCE-ASSOCIATED PROTEIN 5"/>
    <property type="match status" value="1"/>
</dbReference>
<keyword evidence="2" id="KW-0813">Transport</keyword>
<evidence type="ECO:0000256" key="7">
    <source>
        <dbReference type="ARBA" id="ARBA00023136"/>
    </source>
</evidence>
<dbReference type="InterPro" id="IPR017871">
    <property type="entry name" value="ABC_transporter-like_CS"/>
</dbReference>
<dbReference type="SUPFAM" id="SSF90123">
    <property type="entry name" value="ABC transporter transmembrane region"/>
    <property type="match status" value="2"/>
</dbReference>
<evidence type="ECO:0000259" key="9">
    <source>
        <dbReference type="PROSITE" id="PS50893"/>
    </source>
</evidence>
<evidence type="ECO:0000256" key="5">
    <source>
        <dbReference type="ARBA" id="ARBA00022840"/>
    </source>
</evidence>
<evidence type="ECO:0000256" key="2">
    <source>
        <dbReference type="ARBA" id="ARBA00022448"/>
    </source>
</evidence>
<evidence type="ECO:0000256" key="1">
    <source>
        <dbReference type="ARBA" id="ARBA00004141"/>
    </source>
</evidence>
<feature type="domain" description="ABC transporter" evidence="9">
    <location>
        <begin position="1103"/>
        <end position="1342"/>
    </location>
</feature>
<feature type="transmembrane region" description="Helical" evidence="8">
    <location>
        <begin position="303"/>
        <end position="325"/>
    </location>
</feature>
<dbReference type="CDD" id="cd18580">
    <property type="entry name" value="ABC_6TM_ABCC_D2"/>
    <property type="match status" value="1"/>
</dbReference>
<feature type="transmembrane region" description="Helical" evidence="8">
    <location>
        <begin position="893"/>
        <end position="913"/>
    </location>
</feature>
<protein>
    <submittedName>
        <fullName evidence="11">Uncharacterized protein</fullName>
    </submittedName>
</protein>
<dbReference type="SMART" id="SM00382">
    <property type="entry name" value="AAA"/>
    <property type="match status" value="2"/>
</dbReference>
<dbReference type="PROSITE" id="PS00211">
    <property type="entry name" value="ABC_TRANSPORTER_1"/>
    <property type="match status" value="2"/>
</dbReference>
<evidence type="ECO:0000313" key="11">
    <source>
        <dbReference type="EMBL" id="CRZ10689.1"/>
    </source>
</evidence>
<dbReference type="CDD" id="cd18579">
    <property type="entry name" value="ABC_6TM_ABCC_D1"/>
    <property type="match status" value="1"/>
</dbReference>
<feature type="transmembrane region" description="Helical" evidence="8">
    <location>
        <begin position="196"/>
        <end position="215"/>
    </location>
</feature>
<dbReference type="InterPro" id="IPR044746">
    <property type="entry name" value="ABCC_6TM_D1"/>
</dbReference>
<feature type="domain" description="ABC transmembrane type-1" evidence="10">
    <location>
        <begin position="778"/>
        <end position="1059"/>
    </location>
</feature>
<dbReference type="CDD" id="cd03250">
    <property type="entry name" value="ABCC_MRP_domain1"/>
    <property type="match status" value="1"/>
</dbReference>
<comment type="subcellular location">
    <subcellularLocation>
        <location evidence="1">Membrane</location>
        <topology evidence="1">Multi-pass membrane protein</topology>
    </subcellularLocation>
</comment>
<dbReference type="InterPro" id="IPR003593">
    <property type="entry name" value="AAA+_ATPase"/>
</dbReference>
<feature type="transmembrane region" description="Helical" evidence="8">
    <location>
        <begin position="121"/>
        <end position="142"/>
    </location>
</feature>
<feature type="transmembrane region" description="Helical" evidence="8">
    <location>
        <begin position="819"/>
        <end position="839"/>
    </location>
</feature>
<evidence type="ECO:0000256" key="3">
    <source>
        <dbReference type="ARBA" id="ARBA00022692"/>
    </source>
</evidence>
<dbReference type="GO" id="GO:0016020">
    <property type="term" value="C:membrane"/>
    <property type="evidence" value="ECO:0007669"/>
    <property type="project" value="UniProtKB-SubCell"/>
</dbReference>
<dbReference type="PROSITE" id="PS50929">
    <property type="entry name" value="ABC_TM1F"/>
    <property type="match status" value="2"/>
</dbReference>
<dbReference type="InterPro" id="IPR003439">
    <property type="entry name" value="ABC_transporter-like_ATP-bd"/>
</dbReference>
<proteinExistence type="predicted"/>
<keyword evidence="5" id="KW-0067">ATP-binding</keyword>
<keyword evidence="3 8" id="KW-0812">Transmembrane</keyword>
<dbReference type="Pfam" id="PF00005">
    <property type="entry name" value="ABC_tran"/>
    <property type="match status" value="2"/>
</dbReference>
<reference evidence="11" key="1">
    <citation type="submission" date="2015-04" db="EMBL/GenBank/DDBJ databases">
        <title>The genome sequence of the plant pathogenic Rhizarian Plasmodiophora brassicae reveals insights in its biotrophic life cycle and the origin of chitin synthesis.</title>
        <authorList>
            <person name="Schwelm A."/>
            <person name="Fogelqvist J."/>
            <person name="Knaust A."/>
            <person name="Julke S."/>
            <person name="Lilja T."/>
            <person name="Dhandapani V."/>
            <person name="Bonilla-Rosso G."/>
            <person name="Karlsson M."/>
            <person name="Shevchenko A."/>
            <person name="Choi S.R."/>
            <person name="Kim H.G."/>
            <person name="Park J.Y."/>
            <person name="Lim Y.P."/>
            <person name="Ludwig-Muller J."/>
            <person name="Dixelius C."/>
        </authorList>
    </citation>
    <scope>NUCLEOTIDE SEQUENCE</scope>
    <source>
        <tissue evidence="11">Potato root galls</tissue>
    </source>
</reference>
<dbReference type="InterPro" id="IPR044726">
    <property type="entry name" value="ABCC_6TM_D2"/>
</dbReference>
<dbReference type="Pfam" id="PF00664">
    <property type="entry name" value="ABC_membrane"/>
    <property type="match status" value="2"/>
</dbReference>
<evidence type="ECO:0000256" key="8">
    <source>
        <dbReference type="SAM" id="Phobius"/>
    </source>
</evidence>
<evidence type="ECO:0000256" key="6">
    <source>
        <dbReference type="ARBA" id="ARBA00022989"/>
    </source>
</evidence>
<feature type="transmembrane region" description="Helical" evidence="8">
    <location>
        <begin position="1005"/>
        <end position="1029"/>
    </location>
</feature>
<dbReference type="InterPro" id="IPR027417">
    <property type="entry name" value="P-loop_NTPase"/>
</dbReference>
<keyword evidence="6 8" id="KW-1133">Transmembrane helix</keyword>
<feature type="transmembrane region" description="Helical" evidence="8">
    <location>
        <begin position="331"/>
        <end position="354"/>
    </location>
</feature>
<keyword evidence="4" id="KW-0547">Nucleotide-binding</keyword>
<dbReference type="GO" id="GO:0140359">
    <property type="term" value="F:ABC-type transporter activity"/>
    <property type="evidence" value="ECO:0007669"/>
    <property type="project" value="InterPro"/>
</dbReference>
<name>A0A0H5RPN9_9EUKA</name>
<dbReference type="EMBL" id="HACM01010247">
    <property type="protein sequence ID" value="CRZ10689.1"/>
    <property type="molecule type" value="Transcribed_RNA"/>
</dbReference>
<dbReference type="GO" id="GO:0005524">
    <property type="term" value="F:ATP binding"/>
    <property type="evidence" value="ECO:0007669"/>
    <property type="project" value="UniProtKB-KW"/>
</dbReference>
<feature type="transmembrane region" description="Helical" evidence="8">
    <location>
        <begin position="221"/>
        <end position="240"/>
    </location>
</feature>
<dbReference type="SUPFAM" id="SSF52540">
    <property type="entry name" value="P-loop containing nucleoside triphosphate hydrolases"/>
    <property type="match status" value="2"/>
</dbReference>
<dbReference type="FunFam" id="3.40.50.300:FF:000997">
    <property type="entry name" value="Multidrug resistance-associated protein 1"/>
    <property type="match status" value="1"/>
</dbReference>
<dbReference type="Gene3D" id="3.40.50.300">
    <property type="entry name" value="P-loop containing nucleotide triphosphate hydrolases"/>
    <property type="match status" value="2"/>
</dbReference>
<feature type="domain" description="ABC transporter" evidence="9">
    <location>
        <begin position="391"/>
        <end position="613"/>
    </location>
</feature>
<feature type="domain" description="ABC transmembrane type-1" evidence="10">
    <location>
        <begin position="122"/>
        <end position="359"/>
    </location>
</feature>
<dbReference type="GO" id="GO:0016887">
    <property type="term" value="F:ATP hydrolysis activity"/>
    <property type="evidence" value="ECO:0007669"/>
    <property type="project" value="InterPro"/>
</dbReference>
<accession>A0A0H5RPN9</accession>
<dbReference type="PROSITE" id="PS50893">
    <property type="entry name" value="ABC_TRANSPORTER_2"/>
    <property type="match status" value="2"/>
</dbReference>